<organism evidence="11 12">
    <name type="scientific">Aliiroseovarius crassostreae</name>
    <dbReference type="NCBI Taxonomy" id="154981"/>
    <lineage>
        <taxon>Bacteria</taxon>
        <taxon>Pseudomonadati</taxon>
        <taxon>Pseudomonadota</taxon>
        <taxon>Alphaproteobacteria</taxon>
        <taxon>Rhodobacterales</taxon>
        <taxon>Paracoccaceae</taxon>
        <taxon>Aliiroseovarius</taxon>
    </lineage>
</organism>
<evidence type="ECO:0000313" key="12">
    <source>
        <dbReference type="Proteomes" id="UP001057991"/>
    </source>
</evidence>
<evidence type="ECO:0000256" key="6">
    <source>
        <dbReference type="ARBA" id="ARBA00023136"/>
    </source>
</evidence>
<feature type="domain" description="Mechanosensitive ion channel MscS" evidence="9">
    <location>
        <begin position="317"/>
        <end position="383"/>
    </location>
</feature>
<dbReference type="GO" id="GO:0008381">
    <property type="term" value="F:mechanosensitive monoatomic ion channel activity"/>
    <property type="evidence" value="ECO:0007669"/>
    <property type="project" value="UniProtKB-ARBA"/>
</dbReference>
<feature type="compositionally biased region" description="Low complexity" evidence="7">
    <location>
        <begin position="29"/>
        <end position="41"/>
    </location>
</feature>
<keyword evidence="5 8" id="KW-1133">Transmembrane helix</keyword>
<dbReference type="InterPro" id="IPR006685">
    <property type="entry name" value="MscS_channel_2nd"/>
</dbReference>
<feature type="compositionally biased region" description="Polar residues" evidence="7">
    <location>
        <begin position="43"/>
        <end position="58"/>
    </location>
</feature>
<evidence type="ECO:0000256" key="3">
    <source>
        <dbReference type="ARBA" id="ARBA00022475"/>
    </source>
</evidence>
<comment type="subcellular location">
    <subcellularLocation>
        <location evidence="1">Cell membrane</location>
        <topology evidence="1">Multi-pass membrane protein</topology>
    </subcellularLocation>
</comment>
<feature type="transmembrane region" description="Helical" evidence="8">
    <location>
        <begin position="195"/>
        <end position="216"/>
    </location>
</feature>
<evidence type="ECO:0000256" key="5">
    <source>
        <dbReference type="ARBA" id="ARBA00022989"/>
    </source>
</evidence>
<feature type="transmembrane region" description="Helical" evidence="8">
    <location>
        <begin position="162"/>
        <end position="183"/>
    </location>
</feature>
<evidence type="ECO:0000256" key="8">
    <source>
        <dbReference type="SAM" id="Phobius"/>
    </source>
</evidence>
<feature type="transmembrane region" description="Helical" evidence="8">
    <location>
        <begin position="296"/>
        <end position="314"/>
    </location>
</feature>
<keyword evidence="4 8" id="KW-0812">Transmembrane</keyword>
<evidence type="ECO:0000259" key="10">
    <source>
        <dbReference type="Pfam" id="PF21082"/>
    </source>
</evidence>
<dbReference type="PANTHER" id="PTHR30347">
    <property type="entry name" value="POTASSIUM CHANNEL RELATED"/>
    <property type="match status" value="1"/>
</dbReference>
<feature type="transmembrane region" description="Helical" evidence="8">
    <location>
        <begin position="228"/>
        <end position="250"/>
    </location>
</feature>
<dbReference type="SUPFAM" id="SSF50182">
    <property type="entry name" value="Sm-like ribonucleoproteins"/>
    <property type="match status" value="1"/>
</dbReference>
<keyword evidence="3" id="KW-1003">Cell membrane</keyword>
<dbReference type="InterPro" id="IPR011066">
    <property type="entry name" value="MscS_channel_C_sf"/>
</dbReference>
<dbReference type="InterPro" id="IPR010920">
    <property type="entry name" value="LSM_dom_sf"/>
</dbReference>
<dbReference type="AlphaFoldDB" id="A0A9Q9H7J0"/>
<dbReference type="Gene3D" id="2.30.30.60">
    <property type="match status" value="1"/>
</dbReference>
<feature type="transmembrane region" description="Helical" evidence="8">
    <location>
        <begin position="271"/>
        <end position="290"/>
    </location>
</feature>
<dbReference type="Pfam" id="PF21082">
    <property type="entry name" value="MS_channel_3rd"/>
    <property type="match status" value="1"/>
</dbReference>
<name>A0A9Q9H7J0_9RHOB</name>
<dbReference type="InterPro" id="IPR049278">
    <property type="entry name" value="MS_channel_C"/>
</dbReference>
<evidence type="ECO:0000313" key="11">
    <source>
        <dbReference type="EMBL" id="UWP95018.1"/>
    </source>
</evidence>
<comment type="similarity">
    <text evidence="2">Belongs to the MscS (TC 1.A.23) family.</text>
</comment>
<dbReference type="SUPFAM" id="SSF82861">
    <property type="entry name" value="Mechanosensitive channel protein MscS (YggB), transmembrane region"/>
    <property type="match status" value="1"/>
</dbReference>
<dbReference type="InterPro" id="IPR052702">
    <property type="entry name" value="MscS-like_channel"/>
</dbReference>
<accession>A0A9Q9H7J0</accession>
<dbReference type="SUPFAM" id="SSF82689">
    <property type="entry name" value="Mechanosensitive channel protein MscS (YggB), C-terminal domain"/>
    <property type="match status" value="1"/>
</dbReference>
<keyword evidence="6 8" id="KW-0472">Membrane</keyword>
<evidence type="ECO:0000256" key="4">
    <source>
        <dbReference type="ARBA" id="ARBA00022692"/>
    </source>
</evidence>
<gene>
    <name evidence="11" type="ORF">K3X48_12590</name>
</gene>
<dbReference type="Gene3D" id="1.10.287.1260">
    <property type="match status" value="1"/>
</dbReference>
<evidence type="ECO:0000259" key="9">
    <source>
        <dbReference type="Pfam" id="PF00924"/>
    </source>
</evidence>
<evidence type="ECO:0000256" key="7">
    <source>
        <dbReference type="SAM" id="MobiDB-lite"/>
    </source>
</evidence>
<proteinExistence type="inferred from homology"/>
<dbReference type="InterPro" id="IPR011014">
    <property type="entry name" value="MscS_channel_TM-2"/>
</dbReference>
<dbReference type="Pfam" id="PF00924">
    <property type="entry name" value="MS_channel_2nd"/>
    <property type="match status" value="1"/>
</dbReference>
<dbReference type="EMBL" id="CP080776">
    <property type="protein sequence ID" value="UWP95018.1"/>
    <property type="molecule type" value="Genomic_DNA"/>
</dbReference>
<sequence length="506" mass="55300">MEQDEVKPPQRTHPNEAAAEPPAEPPVEAPAAGPADGPADGSVNGSATPQQPDLTDSETVASLRDQVVDLARDGGDFLFSLTQTWRLYQVAIIVALAALSWVLGRFLDPKLENWLREREGWSKRRLRFALQLRRRARMIIFVLLSWVTVVVMREVTWPSRSYLIGLVCTIALAWVAVGIASFVVENRALRRVIKWGLWIYVTLFYVGAIDEVSAVLNNLALSVGDMRLSLLDVIRAVVITGALFAVARMFSRTSSEQIQKNEDISPSMQVLMVKFLQMVLYGAAFFIGLKAVGVDLTGLAVLSGAIGVGLGFGLQKVVSNLVSGVIILLDKSIKPGDVISLGETFGWIQQLGARYVSVVTRDGREYLIPNEDLITGQVVNWSHTNAFVRLDIFFGTAYANDPHKVRKIAIAAASGVDRVLSFRPPVCHIVGFGDSSVDYILRFWIDDPTGGLTNIRGNVYLALWDAFQENDIDIPFPQREVRLLDEAPGGAVTDAADGVGDGAQKG</sequence>
<reference evidence="11" key="1">
    <citation type="submission" date="2021-08" db="EMBL/GenBank/DDBJ databases">
        <authorList>
            <person name="Nwanade C."/>
            <person name="Wang M."/>
            <person name="Masoudi A."/>
            <person name="Yu Z."/>
            <person name="Liu J."/>
        </authorList>
    </citation>
    <scope>NUCLEOTIDE SEQUENCE</scope>
    <source>
        <strain evidence="11">S056</strain>
    </source>
</reference>
<feature type="transmembrane region" description="Helical" evidence="8">
    <location>
        <begin position="87"/>
        <end position="107"/>
    </location>
</feature>
<dbReference type="InterPro" id="IPR023408">
    <property type="entry name" value="MscS_beta-dom_sf"/>
</dbReference>
<dbReference type="PANTHER" id="PTHR30347:SF1">
    <property type="entry name" value="MECHANOSENSITIVE CHANNEL MSCK"/>
    <property type="match status" value="1"/>
</dbReference>
<dbReference type="GO" id="GO:0005886">
    <property type="term" value="C:plasma membrane"/>
    <property type="evidence" value="ECO:0007669"/>
    <property type="project" value="UniProtKB-SubCell"/>
</dbReference>
<feature type="transmembrane region" description="Helical" evidence="8">
    <location>
        <begin position="136"/>
        <end position="156"/>
    </location>
</feature>
<feature type="region of interest" description="Disordered" evidence="7">
    <location>
        <begin position="1"/>
        <end position="58"/>
    </location>
</feature>
<evidence type="ECO:0000256" key="1">
    <source>
        <dbReference type="ARBA" id="ARBA00004651"/>
    </source>
</evidence>
<dbReference type="Proteomes" id="UP001057991">
    <property type="component" value="Chromosome"/>
</dbReference>
<feature type="domain" description="Mechanosensitive ion channel MscS C-terminal" evidence="10">
    <location>
        <begin position="394"/>
        <end position="474"/>
    </location>
</feature>
<protein>
    <submittedName>
        <fullName evidence="11">Mechanosensitive ion channel</fullName>
    </submittedName>
</protein>
<evidence type="ECO:0000256" key="2">
    <source>
        <dbReference type="ARBA" id="ARBA00008017"/>
    </source>
</evidence>
<dbReference type="Gene3D" id="3.30.70.100">
    <property type="match status" value="1"/>
</dbReference>